<reference evidence="2" key="1">
    <citation type="journal article" date="2020" name="Stud. Mycol.">
        <title>101 Dothideomycetes genomes: a test case for predicting lifestyles and emergence of pathogens.</title>
        <authorList>
            <person name="Haridas S."/>
            <person name="Albert R."/>
            <person name="Binder M."/>
            <person name="Bloem J."/>
            <person name="Labutti K."/>
            <person name="Salamov A."/>
            <person name="Andreopoulos B."/>
            <person name="Baker S."/>
            <person name="Barry K."/>
            <person name="Bills G."/>
            <person name="Bluhm B."/>
            <person name="Cannon C."/>
            <person name="Castanera R."/>
            <person name="Culley D."/>
            <person name="Daum C."/>
            <person name="Ezra D."/>
            <person name="Gonzalez J."/>
            <person name="Henrissat B."/>
            <person name="Kuo A."/>
            <person name="Liang C."/>
            <person name="Lipzen A."/>
            <person name="Lutzoni F."/>
            <person name="Magnuson J."/>
            <person name="Mondo S."/>
            <person name="Nolan M."/>
            <person name="Ohm R."/>
            <person name="Pangilinan J."/>
            <person name="Park H.-J."/>
            <person name="Ramirez L."/>
            <person name="Alfaro M."/>
            <person name="Sun H."/>
            <person name="Tritt A."/>
            <person name="Yoshinaga Y."/>
            <person name="Zwiers L.-H."/>
            <person name="Turgeon B."/>
            <person name="Goodwin S."/>
            <person name="Spatafora J."/>
            <person name="Crous P."/>
            <person name="Grigoriev I."/>
        </authorList>
    </citation>
    <scope>NUCLEOTIDE SEQUENCE</scope>
    <source>
        <strain evidence="2">CBS 121167</strain>
    </source>
</reference>
<evidence type="ECO:0000313" key="2">
    <source>
        <dbReference type="EMBL" id="KAF2139052.1"/>
    </source>
</evidence>
<gene>
    <name evidence="2" type="ORF">K452DRAFT_80223</name>
</gene>
<keyword evidence="3" id="KW-1185">Reference proteome</keyword>
<accession>A0A6A6B4I4</accession>
<sequence>MATNGTQHQQYQPQAFAPPPQAYSASPPINQLQPYQPAGDPTLYSAPPNHRCESYNSQRSHHSHRSHHSNHGEPRHNHRNCKKGKEKRPTFGDTLYVIWGALWGAFDKRH</sequence>
<dbReference type="EMBL" id="ML995494">
    <property type="protein sequence ID" value="KAF2139052.1"/>
    <property type="molecule type" value="Genomic_DNA"/>
</dbReference>
<dbReference type="RefSeq" id="XP_033394765.1">
    <property type="nucleotide sequence ID" value="XM_033547166.1"/>
</dbReference>
<name>A0A6A6B4I4_9PEZI</name>
<organism evidence="2 3">
    <name type="scientific">Aplosporella prunicola CBS 121167</name>
    <dbReference type="NCBI Taxonomy" id="1176127"/>
    <lineage>
        <taxon>Eukaryota</taxon>
        <taxon>Fungi</taxon>
        <taxon>Dikarya</taxon>
        <taxon>Ascomycota</taxon>
        <taxon>Pezizomycotina</taxon>
        <taxon>Dothideomycetes</taxon>
        <taxon>Dothideomycetes incertae sedis</taxon>
        <taxon>Botryosphaeriales</taxon>
        <taxon>Aplosporellaceae</taxon>
        <taxon>Aplosporella</taxon>
    </lineage>
</organism>
<protein>
    <submittedName>
        <fullName evidence="2">Uncharacterized protein</fullName>
    </submittedName>
</protein>
<feature type="compositionally biased region" description="Basic residues" evidence="1">
    <location>
        <begin position="76"/>
        <end position="86"/>
    </location>
</feature>
<evidence type="ECO:0000256" key="1">
    <source>
        <dbReference type="SAM" id="MobiDB-lite"/>
    </source>
</evidence>
<proteinExistence type="predicted"/>
<feature type="region of interest" description="Disordered" evidence="1">
    <location>
        <begin position="1"/>
        <end position="88"/>
    </location>
</feature>
<dbReference type="Proteomes" id="UP000799438">
    <property type="component" value="Unassembled WGS sequence"/>
</dbReference>
<dbReference type="GeneID" id="54304673"/>
<feature type="compositionally biased region" description="Basic residues" evidence="1">
    <location>
        <begin position="59"/>
        <end position="69"/>
    </location>
</feature>
<evidence type="ECO:0000313" key="3">
    <source>
        <dbReference type="Proteomes" id="UP000799438"/>
    </source>
</evidence>
<dbReference type="AlphaFoldDB" id="A0A6A6B4I4"/>